<proteinExistence type="predicted"/>
<evidence type="ECO:0000256" key="1">
    <source>
        <dbReference type="SAM" id="MobiDB-lite"/>
    </source>
</evidence>
<keyword evidence="3" id="KW-1185">Reference proteome</keyword>
<evidence type="ECO:0000313" key="3">
    <source>
        <dbReference type="Proteomes" id="UP001232148"/>
    </source>
</evidence>
<sequence length="111" mass="13238">MDTQRDPPQPRTRDRTNENFEKARENIMWRCDEISRRYQADVYIVLRLKHKHYEYSSIDAPSWPLSKADMERVYPVPIQRTPASFIRRRSRLTKAQPDPMRSTSSAGEEKV</sequence>
<evidence type="ECO:0008006" key="4">
    <source>
        <dbReference type="Google" id="ProtNLM"/>
    </source>
</evidence>
<comment type="caution">
    <text evidence="2">The sequence shown here is derived from an EMBL/GenBank/DDBJ whole genome shotgun (WGS) entry which is preliminary data.</text>
</comment>
<dbReference type="EMBL" id="MU842962">
    <property type="protein sequence ID" value="KAK2024534.1"/>
    <property type="molecule type" value="Genomic_DNA"/>
</dbReference>
<protein>
    <recommendedName>
        <fullName evidence="4">MADS-box domain-containing protein</fullName>
    </recommendedName>
</protein>
<organism evidence="2 3">
    <name type="scientific">Colletotrichum zoysiae</name>
    <dbReference type="NCBI Taxonomy" id="1216348"/>
    <lineage>
        <taxon>Eukaryota</taxon>
        <taxon>Fungi</taxon>
        <taxon>Dikarya</taxon>
        <taxon>Ascomycota</taxon>
        <taxon>Pezizomycotina</taxon>
        <taxon>Sordariomycetes</taxon>
        <taxon>Hypocreomycetidae</taxon>
        <taxon>Glomerellales</taxon>
        <taxon>Glomerellaceae</taxon>
        <taxon>Colletotrichum</taxon>
        <taxon>Colletotrichum graminicola species complex</taxon>
    </lineage>
</organism>
<name>A0AAD9HAG9_9PEZI</name>
<gene>
    <name evidence="2" type="ORF">LX32DRAFT_643562</name>
</gene>
<feature type="region of interest" description="Disordered" evidence="1">
    <location>
        <begin position="85"/>
        <end position="111"/>
    </location>
</feature>
<feature type="compositionally biased region" description="Polar residues" evidence="1">
    <location>
        <begin position="101"/>
        <end position="111"/>
    </location>
</feature>
<evidence type="ECO:0000313" key="2">
    <source>
        <dbReference type="EMBL" id="KAK2024534.1"/>
    </source>
</evidence>
<dbReference type="Proteomes" id="UP001232148">
    <property type="component" value="Unassembled WGS sequence"/>
</dbReference>
<dbReference type="AlphaFoldDB" id="A0AAD9HAG9"/>
<reference evidence="2" key="1">
    <citation type="submission" date="2021-06" db="EMBL/GenBank/DDBJ databases">
        <title>Comparative genomics, transcriptomics and evolutionary studies reveal genomic signatures of adaptation to plant cell wall in hemibiotrophic fungi.</title>
        <authorList>
            <consortium name="DOE Joint Genome Institute"/>
            <person name="Baroncelli R."/>
            <person name="Diaz J.F."/>
            <person name="Benocci T."/>
            <person name="Peng M."/>
            <person name="Battaglia E."/>
            <person name="Haridas S."/>
            <person name="Andreopoulos W."/>
            <person name="Labutti K."/>
            <person name="Pangilinan J."/>
            <person name="Floch G.L."/>
            <person name="Makela M.R."/>
            <person name="Henrissat B."/>
            <person name="Grigoriev I.V."/>
            <person name="Crouch J.A."/>
            <person name="De Vries R.P."/>
            <person name="Sukno S.A."/>
            <person name="Thon M.R."/>
        </authorList>
    </citation>
    <scope>NUCLEOTIDE SEQUENCE</scope>
    <source>
        <strain evidence="2">MAFF235873</strain>
    </source>
</reference>
<accession>A0AAD9HAG9</accession>